<dbReference type="Pfam" id="PF00093">
    <property type="entry name" value="VWC"/>
    <property type="match status" value="1"/>
</dbReference>
<dbReference type="SMART" id="SM00214">
    <property type="entry name" value="VWC"/>
    <property type="match status" value="1"/>
</dbReference>
<feature type="non-terminal residue" evidence="2">
    <location>
        <position position="1"/>
    </location>
</feature>
<comment type="caution">
    <text evidence="2">The sequence shown here is derived from an EMBL/GenBank/DDBJ whole genome shotgun (WGS) entry which is preliminary data.</text>
</comment>
<dbReference type="OrthoDB" id="5976811at2759"/>
<dbReference type="Gene3D" id="6.20.200.20">
    <property type="match status" value="1"/>
</dbReference>
<dbReference type="SUPFAM" id="SSF57603">
    <property type="entry name" value="FnI-like domain"/>
    <property type="match status" value="2"/>
</dbReference>
<evidence type="ECO:0000313" key="2">
    <source>
        <dbReference type="EMBL" id="GFR14823.1"/>
    </source>
</evidence>
<dbReference type="PROSITE" id="PS50184">
    <property type="entry name" value="VWFC_2"/>
    <property type="match status" value="1"/>
</dbReference>
<organism evidence="2 3">
    <name type="scientific">Trichonephila clavata</name>
    <name type="common">Joro spider</name>
    <name type="synonym">Nephila clavata</name>
    <dbReference type="NCBI Taxonomy" id="2740835"/>
    <lineage>
        <taxon>Eukaryota</taxon>
        <taxon>Metazoa</taxon>
        <taxon>Ecdysozoa</taxon>
        <taxon>Arthropoda</taxon>
        <taxon>Chelicerata</taxon>
        <taxon>Arachnida</taxon>
        <taxon>Araneae</taxon>
        <taxon>Araneomorphae</taxon>
        <taxon>Entelegynae</taxon>
        <taxon>Araneoidea</taxon>
        <taxon>Nephilidae</taxon>
        <taxon>Trichonephila</taxon>
    </lineage>
</organism>
<dbReference type="InterPro" id="IPR001007">
    <property type="entry name" value="VWF_dom"/>
</dbReference>
<evidence type="ECO:0000313" key="3">
    <source>
        <dbReference type="Proteomes" id="UP000887116"/>
    </source>
</evidence>
<name>A0A8X6H261_TRICU</name>
<keyword evidence="3" id="KW-1185">Reference proteome</keyword>
<proteinExistence type="predicted"/>
<reference evidence="2" key="1">
    <citation type="submission" date="2020-07" db="EMBL/GenBank/DDBJ databases">
        <title>Multicomponent nature underlies the extraordinary mechanical properties of spider dragline silk.</title>
        <authorList>
            <person name="Kono N."/>
            <person name="Nakamura H."/>
            <person name="Mori M."/>
            <person name="Yoshida Y."/>
            <person name="Ohtoshi R."/>
            <person name="Malay A.D."/>
            <person name="Moran D.A.P."/>
            <person name="Tomita M."/>
            <person name="Numata K."/>
            <person name="Arakawa K."/>
        </authorList>
    </citation>
    <scope>NUCLEOTIDE SEQUENCE</scope>
</reference>
<sequence length="128" mass="14250">MLASSTLPFNLLKCIFLTVPKYSPEDNTVSLDGDAWNSSCNLCQCQSKNVTCTKIACPVIDCSAVETLTHYDNCCPQCDHLKKPCFDGPVRYIHNDVWYSQLNCILHQCQNGVIIPFIIQCPSIACSQ</sequence>
<feature type="domain" description="VWFC" evidence="1">
    <location>
        <begin position="32"/>
        <end position="79"/>
    </location>
</feature>
<dbReference type="EMBL" id="BMAO01007264">
    <property type="protein sequence ID" value="GFR14823.1"/>
    <property type="molecule type" value="Genomic_DNA"/>
</dbReference>
<gene>
    <name evidence="2" type="primary">Fras1_4</name>
    <name evidence="2" type="ORF">TNCT_657201</name>
</gene>
<protein>
    <submittedName>
        <fullName evidence="2">Extracellular matrix protein FRAS1</fullName>
    </submittedName>
</protein>
<evidence type="ECO:0000259" key="1">
    <source>
        <dbReference type="PROSITE" id="PS50184"/>
    </source>
</evidence>
<dbReference type="Proteomes" id="UP000887116">
    <property type="component" value="Unassembled WGS sequence"/>
</dbReference>
<dbReference type="AlphaFoldDB" id="A0A8X6H261"/>
<accession>A0A8X6H261</accession>